<dbReference type="RefSeq" id="WP_099125460.1">
    <property type="nucleotide sequence ID" value="NZ_CAWNRH010000101.1"/>
</dbReference>
<sequence length="585" mass="65292">MTEVNKRKLSGITLTPTLSVPDDTTVTYGQQFYLDVTLSTEASFPSGIPLNVTVKENSGIKIQLIGNIPVTSNMENSITGHYLVAIEDTNTNIKNGQVSFNIELALPIHPYNKDFKYNVKKIIPYSLQLQSDKLVCVIPEEYSKPDNNDPQDTYILYKTTLLEDTGSSLSKTPSNTPLKNTLVYLVSSPILDITRDVIVTSDSNTEPLITYTPSSYGDGDGGLTFINLISDNNTGEIRFRVYSNNKPIISGGAPDYKPTVLSLGCEVITEDYQVGEGYMARKVCFITPRPFWALGELAQLYIPDANNGNIIGDPDSPSFNAEIQTDANYKANDQLLFFTKEKGSEPDISSLIQPINFMHGDDNDIYSYPIPYNSFTVNKESEIFYVIARVGETLYSRIKEIKYMGGGSEDIPPGTVSRIYNKVEVFSSYADYNNDNKLSNPGELGAKIFEDDLTTRAQLANYIFNGGNDAYLRIVATNDPADTKRPKAGSDIYVNMYIKSANKNLFQPINKNQKINLSSTLDKYPVGNIYLCSTVVPIPHPFYTDIDAYENESAMVYFEYYTKDKNNMRTYSEYWHGLTDTSASI</sequence>
<evidence type="ECO:0000313" key="2">
    <source>
        <dbReference type="Proteomes" id="UP000222366"/>
    </source>
</evidence>
<dbReference type="Proteomes" id="UP000222366">
    <property type="component" value="Unassembled WGS sequence"/>
</dbReference>
<gene>
    <name evidence="1" type="ORF">Xsto_02886</name>
</gene>
<name>A0A2D0KMF3_9GAMM</name>
<keyword evidence="2" id="KW-1185">Reference proteome</keyword>
<reference evidence="1 2" key="1">
    <citation type="journal article" date="2017" name="Nat. Microbiol.">
        <title>Natural product diversity associated with the nematode symbionts Photorhabdus and Xenorhabdus.</title>
        <authorList>
            <person name="Tobias N.J."/>
            <person name="Wolff H."/>
            <person name="Djahanschiri B."/>
            <person name="Grundmann F."/>
            <person name="Kronenwerth M."/>
            <person name="Shi Y.M."/>
            <person name="Simonyi S."/>
            <person name="Grun P."/>
            <person name="Shapiro-Ilan D."/>
            <person name="Pidot S.J."/>
            <person name="Stinear T.P."/>
            <person name="Ebersberger I."/>
            <person name="Bode H.B."/>
        </authorList>
    </citation>
    <scope>NUCLEOTIDE SEQUENCE [LARGE SCALE GENOMIC DNA]</scope>
    <source>
        <strain evidence="1 2">DSM 17904</strain>
    </source>
</reference>
<comment type="caution">
    <text evidence="1">The sequence shown here is derived from an EMBL/GenBank/DDBJ whole genome shotgun (WGS) entry which is preliminary data.</text>
</comment>
<protein>
    <submittedName>
        <fullName evidence="1">Uncharacterized protein</fullName>
    </submittedName>
</protein>
<proteinExistence type="predicted"/>
<evidence type="ECO:0000313" key="1">
    <source>
        <dbReference type="EMBL" id="PHM64611.1"/>
    </source>
</evidence>
<dbReference type="EMBL" id="NJAJ01000027">
    <property type="protein sequence ID" value="PHM64611.1"/>
    <property type="molecule type" value="Genomic_DNA"/>
</dbReference>
<organism evidence="1 2">
    <name type="scientific">Xenorhabdus stockiae</name>
    <dbReference type="NCBI Taxonomy" id="351614"/>
    <lineage>
        <taxon>Bacteria</taxon>
        <taxon>Pseudomonadati</taxon>
        <taxon>Pseudomonadota</taxon>
        <taxon>Gammaproteobacteria</taxon>
        <taxon>Enterobacterales</taxon>
        <taxon>Morganellaceae</taxon>
        <taxon>Xenorhabdus</taxon>
    </lineage>
</organism>
<accession>A0A2D0KMF3</accession>
<dbReference type="AlphaFoldDB" id="A0A2D0KMF3"/>